<evidence type="ECO:0000313" key="3">
    <source>
        <dbReference type="Proteomes" id="UP000030401"/>
    </source>
</evidence>
<dbReference type="OrthoDB" id="103556at2"/>
<sequence length="671" mass="77198">MNRIKLNHLKITIDTSDGVFGTDIPFQDGFNVLRARNTKGKSSTLNSILYVLGIEEMLGGRNAKTMKPVLKDKLSFKGKEVPILESKVQLEISNHRGEIITLTRWIKSPSIDEKLIRVHFGTQLSKENKVNFKDFYVHMKGSASENAGFHTFLSNFLEWKLPEVPTFDGGDRILYIQTIFPLFFVEQTKGWSSFYSPISGSFGIRDLSKRAFEFLLNMDVTKNTKEREELKITKALLANKWSSLKQDVEELAVAIHAEIPSLPEKPILLDELSLNVYNDNKKLVSIVDRIFELESSIKEKENYSVVKISDVATKYEKKVKEQDLLVLQLQNEINSIRQDLHLERNNQQSMSENLKNLEIDLKRNQEAEKLYKLGSDVDSSFSQGVCPTCNQHVEDSLMPPETSIQPLGLSENITFIKEQINTLRFGIKQSQKVIQNKQSKLTVITEHLDNARRELRLYKSELNGNPQLPTKKELEKLVELKIHLNKLYDVSSSYEKIEQRFEVIKEEWRDYLSRQETLPKDYFSELDKKKLTYFEKEFVTLLETFSFSSINTDEITISHDKYTPIVSGFDIKFDSSASDNIRLIWSYVIAIYKTSQKFSGNHPGLMVFDEPGQQQMAVKSQKQLFEVLSKTKGQAIVGTSLEPEEIKEMTKNQTLNVIDLGEDYIIKPLTK</sequence>
<comment type="caution">
    <text evidence="2">The sequence shown here is derived from an EMBL/GenBank/DDBJ whole genome shotgun (WGS) entry which is preliminary data.</text>
</comment>
<protein>
    <recommendedName>
        <fullName evidence="4">Rad50/SbcC-type AAA domain-containing protein</fullName>
    </recommendedName>
</protein>
<evidence type="ECO:0000256" key="1">
    <source>
        <dbReference type="SAM" id="Coils"/>
    </source>
</evidence>
<dbReference type="EMBL" id="AVPG01000033">
    <property type="protein sequence ID" value="KGX84678.1"/>
    <property type="molecule type" value="Genomic_DNA"/>
</dbReference>
<accession>A0A0A5G0P6</accession>
<gene>
    <name evidence="2" type="ORF">N784_12080</name>
</gene>
<dbReference type="Gene3D" id="3.40.50.300">
    <property type="entry name" value="P-loop containing nucleotide triphosphate hydrolases"/>
    <property type="match status" value="2"/>
</dbReference>
<dbReference type="RefSeq" id="WP_036836090.1">
    <property type="nucleotide sequence ID" value="NZ_AVPG01000033.1"/>
</dbReference>
<feature type="coiled-coil region" evidence="1">
    <location>
        <begin position="434"/>
        <end position="461"/>
    </location>
</feature>
<reference evidence="2 3" key="1">
    <citation type="submission" date="2013-08" db="EMBL/GenBank/DDBJ databases">
        <authorList>
            <person name="Huang J."/>
            <person name="Wang G."/>
        </authorList>
    </citation>
    <scope>NUCLEOTIDE SEQUENCE [LARGE SCALE GENOMIC DNA]</scope>
    <source>
        <strain evidence="2 3">JSM 072002</strain>
    </source>
</reference>
<dbReference type="Proteomes" id="UP000030401">
    <property type="component" value="Unassembled WGS sequence"/>
</dbReference>
<proteinExistence type="predicted"/>
<name>A0A0A5G0P6_9BACI</name>
<evidence type="ECO:0000313" key="2">
    <source>
        <dbReference type="EMBL" id="KGX84678.1"/>
    </source>
</evidence>
<dbReference type="STRING" id="1385512.N784_12080"/>
<keyword evidence="3" id="KW-1185">Reference proteome</keyword>
<feature type="coiled-coil region" evidence="1">
    <location>
        <begin position="312"/>
        <end position="367"/>
    </location>
</feature>
<evidence type="ECO:0008006" key="4">
    <source>
        <dbReference type="Google" id="ProtNLM"/>
    </source>
</evidence>
<organism evidence="2 3">
    <name type="scientific">Pontibacillus litoralis JSM 072002</name>
    <dbReference type="NCBI Taxonomy" id="1385512"/>
    <lineage>
        <taxon>Bacteria</taxon>
        <taxon>Bacillati</taxon>
        <taxon>Bacillota</taxon>
        <taxon>Bacilli</taxon>
        <taxon>Bacillales</taxon>
        <taxon>Bacillaceae</taxon>
        <taxon>Pontibacillus</taxon>
    </lineage>
</organism>
<dbReference type="AlphaFoldDB" id="A0A0A5G0P6"/>
<dbReference type="eggNOG" id="COG0419">
    <property type="taxonomic scope" value="Bacteria"/>
</dbReference>
<keyword evidence="1" id="KW-0175">Coiled coil</keyword>
<dbReference type="InterPro" id="IPR027417">
    <property type="entry name" value="P-loop_NTPase"/>
</dbReference>